<name>A0A7X2TR52_9SPIO</name>
<protein>
    <submittedName>
        <fullName evidence="1">Uncharacterized protein</fullName>
    </submittedName>
</protein>
<organism evidence="1 2">
    <name type="scientific">Bullifex porci</name>
    <dbReference type="NCBI Taxonomy" id="2606638"/>
    <lineage>
        <taxon>Bacteria</taxon>
        <taxon>Pseudomonadati</taxon>
        <taxon>Spirochaetota</taxon>
        <taxon>Spirochaetia</taxon>
        <taxon>Spirochaetales</taxon>
        <taxon>Spirochaetaceae</taxon>
        <taxon>Bullifex</taxon>
    </lineage>
</organism>
<dbReference type="InterPro" id="IPR036890">
    <property type="entry name" value="HATPase_C_sf"/>
</dbReference>
<evidence type="ECO:0000313" key="1">
    <source>
        <dbReference type="EMBL" id="MSU07161.1"/>
    </source>
</evidence>
<gene>
    <name evidence="1" type="ORF">FYJ80_10350</name>
</gene>
<proteinExistence type="predicted"/>
<sequence>MSHGEPDFLFEAVANSLEAGANRIVIDYKRYQEFVDITVTDDGEGFSCDVFSKGVSTKGKNRGNGLFLLKEKALSCSIKRENSFTTLFYRMKLAESSPLSEVLPFIFSYADYEVAIEFVFCSEVLNERISSDALKVEFGTLSSVRALSALKKRFSMFDL</sequence>
<dbReference type="RefSeq" id="WP_154426673.1">
    <property type="nucleotide sequence ID" value="NZ_VUNN01000028.1"/>
</dbReference>
<dbReference type="Gene3D" id="3.30.565.10">
    <property type="entry name" value="Histidine kinase-like ATPase, C-terminal domain"/>
    <property type="match status" value="1"/>
</dbReference>
<reference evidence="1 2" key="1">
    <citation type="submission" date="2019-08" db="EMBL/GenBank/DDBJ databases">
        <title>In-depth cultivation of the pig gut microbiome towards novel bacterial diversity and tailored functional studies.</title>
        <authorList>
            <person name="Wylensek D."/>
            <person name="Hitch T.C.A."/>
            <person name="Clavel T."/>
        </authorList>
    </citation>
    <scope>NUCLEOTIDE SEQUENCE [LARGE SCALE GENOMIC DNA]</scope>
    <source>
        <strain evidence="1 2">NM-380-WT-3C1</strain>
    </source>
</reference>
<evidence type="ECO:0000313" key="2">
    <source>
        <dbReference type="Proteomes" id="UP000460549"/>
    </source>
</evidence>
<dbReference type="AlphaFoldDB" id="A0A7X2TR52"/>
<keyword evidence="2" id="KW-1185">Reference proteome</keyword>
<accession>A0A7X2TR52</accession>
<comment type="caution">
    <text evidence="1">The sequence shown here is derived from an EMBL/GenBank/DDBJ whole genome shotgun (WGS) entry which is preliminary data.</text>
</comment>
<dbReference type="SUPFAM" id="SSF55874">
    <property type="entry name" value="ATPase domain of HSP90 chaperone/DNA topoisomerase II/histidine kinase"/>
    <property type="match status" value="1"/>
</dbReference>
<dbReference type="EMBL" id="VUNN01000028">
    <property type="protein sequence ID" value="MSU07161.1"/>
    <property type="molecule type" value="Genomic_DNA"/>
</dbReference>
<dbReference type="Proteomes" id="UP000460549">
    <property type="component" value="Unassembled WGS sequence"/>
</dbReference>